<evidence type="ECO:0000313" key="1">
    <source>
        <dbReference type="EMBL" id="TDK51595.1"/>
    </source>
</evidence>
<dbReference type="Proteomes" id="UP000295301">
    <property type="component" value="Unassembled WGS sequence"/>
</dbReference>
<reference evidence="1 2" key="1">
    <citation type="submission" date="2019-03" db="EMBL/GenBank/DDBJ databases">
        <title>Ruegeria lutea sp. nov., a novel strain, isolated from marine sediment, the Masan Bay, South Korea.</title>
        <authorList>
            <person name="Kim J."/>
            <person name="Kim D.-Y."/>
            <person name="Lee S.-S."/>
        </authorList>
    </citation>
    <scope>NUCLEOTIDE SEQUENCE [LARGE SCALE GENOMIC DNA]</scope>
    <source>
        <strain evidence="1 2">318-1</strain>
    </source>
</reference>
<evidence type="ECO:0000313" key="2">
    <source>
        <dbReference type="Proteomes" id="UP000295301"/>
    </source>
</evidence>
<dbReference type="Gene3D" id="3.30.1360.120">
    <property type="entry name" value="Probable tRNA modification gtpase trme, domain 1"/>
    <property type="match status" value="1"/>
</dbReference>
<keyword evidence="2" id="KW-1185">Reference proteome</keyword>
<proteinExistence type="predicted"/>
<organism evidence="1 2">
    <name type="scientific">Antarcticimicrobium luteum</name>
    <dbReference type="NCBI Taxonomy" id="2547397"/>
    <lineage>
        <taxon>Bacteria</taxon>
        <taxon>Pseudomonadati</taxon>
        <taxon>Pseudomonadota</taxon>
        <taxon>Alphaproteobacteria</taxon>
        <taxon>Rhodobacterales</taxon>
        <taxon>Paracoccaceae</taxon>
        <taxon>Antarcticimicrobium</taxon>
    </lineage>
</organism>
<comment type="caution">
    <text evidence="1">The sequence shown here is derived from an EMBL/GenBank/DDBJ whole genome shotgun (WGS) entry which is preliminary data.</text>
</comment>
<name>A0A4R5VFU8_9RHOB</name>
<gene>
    <name evidence="1" type="ORF">E1832_03055</name>
</gene>
<accession>A0A4R5VFU8</accession>
<dbReference type="InterPro" id="IPR027266">
    <property type="entry name" value="TrmE/GcvT-like"/>
</dbReference>
<sequence>MAELVAKSPCDGVLPLEIGSVAAREEDLGVITALLPYRAQGAALSERLKAAHGMAFPSPNRATGKAGARAIWAGREQALLLGPAPDPGLADHAALSDQSDAWTAVRLEGEAAEAVLARLVPVDLRGSVFKRGHTVRSQVAHMAGSVTRVGERAFLILVFRSMAATLVHDLKTAMEAVAARG</sequence>
<dbReference type="EMBL" id="SMUV01000045">
    <property type="protein sequence ID" value="TDK51595.1"/>
    <property type="molecule type" value="Genomic_DNA"/>
</dbReference>
<dbReference type="OrthoDB" id="7350722at2"/>
<dbReference type="SUPFAM" id="SSF103025">
    <property type="entry name" value="Folate-binding domain"/>
    <property type="match status" value="1"/>
</dbReference>
<protein>
    <submittedName>
        <fullName evidence="1">Sarcosine oxidase subunit gamma</fullName>
    </submittedName>
</protein>
<dbReference type="RefSeq" id="WP_133358266.1">
    <property type="nucleotide sequence ID" value="NZ_SMUV01000045.1"/>
</dbReference>
<dbReference type="AlphaFoldDB" id="A0A4R5VFU8"/>